<sequence>MKYYTLEDMSIKEMAFQGCVSENAVMLWGREAKKELRKQYIFLYE</sequence>
<dbReference type="InterPro" id="IPR013324">
    <property type="entry name" value="RNA_pol_sigma_r3/r4-like"/>
</dbReference>
<gene>
    <name evidence="1" type="ORF">ACFQ4A_10705</name>
</gene>
<comment type="caution">
    <text evidence="1">The sequence shown here is derived from an EMBL/GenBank/DDBJ whole genome shotgun (WGS) entry which is preliminary data.</text>
</comment>
<evidence type="ECO:0008006" key="3">
    <source>
        <dbReference type="Google" id="ProtNLM"/>
    </source>
</evidence>
<accession>A0ABW3ZV56</accession>
<dbReference type="Proteomes" id="UP001597178">
    <property type="component" value="Unassembled WGS sequence"/>
</dbReference>
<evidence type="ECO:0000313" key="2">
    <source>
        <dbReference type="Proteomes" id="UP001597178"/>
    </source>
</evidence>
<keyword evidence="2" id="KW-1185">Reference proteome</keyword>
<proteinExistence type="predicted"/>
<dbReference type="SUPFAM" id="SSF88659">
    <property type="entry name" value="Sigma3 and sigma4 domains of RNA polymerase sigma factors"/>
    <property type="match status" value="1"/>
</dbReference>
<evidence type="ECO:0000313" key="1">
    <source>
        <dbReference type="EMBL" id="MFD1362124.1"/>
    </source>
</evidence>
<protein>
    <recommendedName>
        <fullName evidence="3">Transposase</fullName>
    </recommendedName>
</protein>
<reference evidence="2" key="1">
    <citation type="journal article" date="2019" name="Int. J. Syst. Evol. Microbiol.">
        <title>The Global Catalogue of Microorganisms (GCM) 10K type strain sequencing project: providing services to taxonomists for standard genome sequencing and annotation.</title>
        <authorList>
            <consortium name="The Broad Institute Genomics Platform"/>
            <consortium name="The Broad Institute Genome Sequencing Center for Infectious Disease"/>
            <person name="Wu L."/>
            <person name="Ma J."/>
        </authorList>
    </citation>
    <scope>NUCLEOTIDE SEQUENCE [LARGE SCALE GENOMIC DNA]</scope>
    <source>
        <strain evidence="2">CCUG 54822</strain>
    </source>
</reference>
<dbReference type="EMBL" id="JBHTNH010000023">
    <property type="protein sequence ID" value="MFD1362124.1"/>
    <property type="molecule type" value="Genomic_DNA"/>
</dbReference>
<name>A0ABW3ZV56_9BACI</name>
<organism evidence="1 2">
    <name type="scientific">Lentibacillus salinarum</name>
    <dbReference type="NCBI Taxonomy" id="446820"/>
    <lineage>
        <taxon>Bacteria</taxon>
        <taxon>Bacillati</taxon>
        <taxon>Bacillota</taxon>
        <taxon>Bacilli</taxon>
        <taxon>Bacillales</taxon>
        <taxon>Bacillaceae</taxon>
        <taxon>Lentibacillus</taxon>
    </lineage>
</organism>